<evidence type="ECO:0000256" key="1">
    <source>
        <dbReference type="SAM" id="Phobius"/>
    </source>
</evidence>
<reference evidence="2 3" key="1">
    <citation type="submission" date="2021-06" db="EMBL/GenBank/DDBJ databases">
        <title>Halomicroarcula sp. a new haloarchaeum isolated from saline soil.</title>
        <authorList>
            <person name="Duran-Viseras A."/>
            <person name="Sanchez-Porro C."/>
            <person name="Ventosa A."/>
        </authorList>
    </citation>
    <scope>NUCLEOTIDE SEQUENCE [LARGE SCALE GENOMIC DNA]</scope>
    <source>
        <strain evidence="2 3">F27</strain>
    </source>
</reference>
<keyword evidence="3" id="KW-1185">Reference proteome</keyword>
<organism evidence="2 3">
    <name type="scientific">Haloarcula nitratireducens</name>
    <dbReference type="NCBI Taxonomy" id="2487749"/>
    <lineage>
        <taxon>Archaea</taxon>
        <taxon>Methanobacteriati</taxon>
        <taxon>Methanobacteriota</taxon>
        <taxon>Stenosarchaea group</taxon>
        <taxon>Halobacteria</taxon>
        <taxon>Halobacteriales</taxon>
        <taxon>Haloarculaceae</taxon>
        <taxon>Haloarcula</taxon>
    </lineage>
</organism>
<dbReference type="AlphaFoldDB" id="A0AAW4PJR3"/>
<proteinExistence type="predicted"/>
<evidence type="ECO:0000313" key="3">
    <source>
        <dbReference type="Proteomes" id="UP001430455"/>
    </source>
</evidence>
<dbReference type="RefSeq" id="WP_220582133.1">
    <property type="nucleotide sequence ID" value="NZ_RKLT01000022.1"/>
</dbReference>
<protein>
    <submittedName>
        <fullName evidence="2">Uncharacterized protein</fullName>
    </submittedName>
</protein>
<keyword evidence="1" id="KW-0812">Transmembrane</keyword>
<dbReference type="Proteomes" id="UP001430455">
    <property type="component" value="Unassembled WGS sequence"/>
</dbReference>
<feature type="transmembrane region" description="Helical" evidence="1">
    <location>
        <begin position="61"/>
        <end position="86"/>
    </location>
</feature>
<accession>A0AAW4PJR3</accession>
<dbReference type="EMBL" id="RKLT01000022">
    <property type="protein sequence ID" value="MBX0297545.1"/>
    <property type="molecule type" value="Genomic_DNA"/>
</dbReference>
<sequence>MALIASFREEPSLRRPGMALLGLLTMVVIGERLLTLAVEGVRQGSTEFPVWLPELGSIGETIVFYSLLFDVLKFIAIPAVLLWLAYQYGRYSAGI</sequence>
<keyword evidence="1" id="KW-1133">Transmembrane helix</keyword>
<keyword evidence="1" id="KW-0472">Membrane</keyword>
<gene>
    <name evidence="2" type="ORF">EGH23_21955</name>
</gene>
<name>A0AAW4PJR3_9EURY</name>
<comment type="caution">
    <text evidence="2">The sequence shown here is derived from an EMBL/GenBank/DDBJ whole genome shotgun (WGS) entry which is preliminary data.</text>
</comment>
<evidence type="ECO:0000313" key="2">
    <source>
        <dbReference type="EMBL" id="MBX0297545.1"/>
    </source>
</evidence>